<evidence type="ECO:0000313" key="3">
    <source>
        <dbReference type="Proteomes" id="UP001162480"/>
    </source>
</evidence>
<evidence type="ECO:0000256" key="1">
    <source>
        <dbReference type="SAM" id="MobiDB-lite"/>
    </source>
</evidence>
<gene>
    <name evidence="2" type="ORF">OCTVUL_1B009831</name>
</gene>
<protein>
    <submittedName>
        <fullName evidence="2">Uncharacterized protein</fullName>
    </submittedName>
</protein>
<organism evidence="2 3">
    <name type="scientific">Octopus vulgaris</name>
    <name type="common">Common octopus</name>
    <dbReference type="NCBI Taxonomy" id="6645"/>
    <lineage>
        <taxon>Eukaryota</taxon>
        <taxon>Metazoa</taxon>
        <taxon>Spiralia</taxon>
        <taxon>Lophotrochozoa</taxon>
        <taxon>Mollusca</taxon>
        <taxon>Cephalopoda</taxon>
        <taxon>Coleoidea</taxon>
        <taxon>Octopodiformes</taxon>
        <taxon>Octopoda</taxon>
        <taxon>Incirrata</taxon>
        <taxon>Octopodidae</taxon>
        <taxon>Octopus</taxon>
    </lineage>
</organism>
<proteinExistence type="predicted"/>
<sequence length="128" mass="14261">MHNGGVGMDGDRREVDGGGSGVDRGGVAAESVFSLFNNIKVKNLASLKSFTLGALMRSKSLFQDINFTKWNSPQQLCDRIRNRVLVFSDEEDVDDDSECQWRTLPKPLPVVQFPRESISTPLVFSRVK</sequence>
<keyword evidence="3" id="KW-1185">Reference proteome</keyword>
<accession>A0AA36AYB6</accession>
<feature type="region of interest" description="Disordered" evidence="1">
    <location>
        <begin position="1"/>
        <end position="22"/>
    </location>
</feature>
<evidence type="ECO:0000313" key="2">
    <source>
        <dbReference type="EMBL" id="CAI9723883.1"/>
    </source>
</evidence>
<dbReference type="Proteomes" id="UP001162480">
    <property type="component" value="Chromosome 6"/>
</dbReference>
<name>A0AA36AYB6_OCTVU</name>
<reference evidence="2" key="1">
    <citation type="submission" date="2023-08" db="EMBL/GenBank/DDBJ databases">
        <authorList>
            <person name="Alioto T."/>
            <person name="Alioto T."/>
            <person name="Gomez Garrido J."/>
        </authorList>
    </citation>
    <scope>NUCLEOTIDE SEQUENCE</scope>
</reference>
<dbReference type="EMBL" id="OX597819">
    <property type="protein sequence ID" value="CAI9723883.1"/>
    <property type="molecule type" value="Genomic_DNA"/>
</dbReference>
<dbReference type="AlphaFoldDB" id="A0AA36AYB6"/>